<dbReference type="PANTHER" id="PTHR35910:SF6">
    <property type="entry name" value="2EXR DOMAIN-CONTAINING PROTEIN"/>
    <property type="match status" value="1"/>
</dbReference>
<gene>
    <name evidence="2" type="ORF">B0T16DRAFT_391867</name>
</gene>
<keyword evidence="3" id="KW-1185">Reference proteome</keyword>
<dbReference type="AlphaFoldDB" id="A0AA40CMY9"/>
<dbReference type="PANTHER" id="PTHR35910">
    <property type="entry name" value="2EXR DOMAIN-CONTAINING PROTEIN"/>
    <property type="match status" value="1"/>
</dbReference>
<dbReference type="Pfam" id="PF20150">
    <property type="entry name" value="2EXR"/>
    <property type="match status" value="1"/>
</dbReference>
<dbReference type="Proteomes" id="UP001174936">
    <property type="component" value="Unassembled WGS sequence"/>
</dbReference>
<evidence type="ECO:0000313" key="2">
    <source>
        <dbReference type="EMBL" id="KAK0643328.1"/>
    </source>
</evidence>
<proteinExistence type="predicted"/>
<accession>A0AA40CMY9</accession>
<name>A0AA40CMY9_9PEZI</name>
<evidence type="ECO:0000259" key="1">
    <source>
        <dbReference type="Pfam" id="PF20150"/>
    </source>
</evidence>
<reference evidence="2" key="1">
    <citation type="submission" date="2023-06" db="EMBL/GenBank/DDBJ databases">
        <title>Genome-scale phylogeny and comparative genomics of the fungal order Sordariales.</title>
        <authorList>
            <consortium name="Lawrence Berkeley National Laboratory"/>
            <person name="Hensen N."/>
            <person name="Bonometti L."/>
            <person name="Westerberg I."/>
            <person name="Brannstrom I.O."/>
            <person name="Guillou S."/>
            <person name="Cros-Aarteil S."/>
            <person name="Calhoun S."/>
            <person name="Haridas S."/>
            <person name="Kuo A."/>
            <person name="Mondo S."/>
            <person name="Pangilinan J."/>
            <person name="Riley R."/>
            <person name="Labutti K."/>
            <person name="Andreopoulos B."/>
            <person name="Lipzen A."/>
            <person name="Chen C."/>
            <person name="Yanf M."/>
            <person name="Daum C."/>
            <person name="Ng V."/>
            <person name="Clum A."/>
            <person name="Steindorff A."/>
            <person name="Ohm R."/>
            <person name="Martin F."/>
            <person name="Silar P."/>
            <person name="Natvig D."/>
            <person name="Lalanne C."/>
            <person name="Gautier V."/>
            <person name="Ament-Velasquez S.L."/>
            <person name="Kruys A."/>
            <person name="Hutchinson M.I."/>
            <person name="Powell A.J."/>
            <person name="Barry K."/>
            <person name="Miller A.N."/>
            <person name="Grigoriev I.V."/>
            <person name="Debuchy R."/>
            <person name="Gladieux P."/>
            <person name="Thoren M.H."/>
            <person name="Johannesson H."/>
        </authorList>
    </citation>
    <scope>NUCLEOTIDE SEQUENCE</scope>
    <source>
        <strain evidence="2">SMH2532-1</strain>
    </source>
</reference>
<feature type="domain" description="2EXR" evidence="1">
    <location>
        <begin position="26"/>
        <end position="108"/>
    </location>
</feature>
<protein>
    <recommendedName>
        <fullName evidence="1">2EXR domain-containing protein</fullName>
    </recommendedName>
</protein>
<dbReference type="EMBL" id="JAULSV010000005">
    <property type="protein sequence ID" value="KAK0643328.1"/>
    <property type="molecule type" value="Genomic_DNA"/>
</dbReference>
<comment type="caution">
    <text evidence="2">The sequence shown here is derived from an EMBL/GenBank/DDBJ whole genome shotgun (WGS) entry which is preliminary data.</text>
</comment>
<evidence type="ECO:0000313" key="3">
    <source>
        <dbReference type="Proteomes" id="UP001174936"/>
    </source>
</evidence>
<organism evidence="2 3">
    <name type="scientific">Cercophora newfieldiana</name>
    <dbReference type="NCBI Taxonomy" id="92897"/>
    <lineage>
        <taxon>Eukaryota</taxon>
        <taxon>Fungi</taxon>
        <taxon>Dikarya</taxon>
        <taxon>Ascomycota</taxon>
        <taxon>Pezizomycotina</taxon>
        <taxon>Sordariomycetes</taxon>
        <taxon>Sordariomycetidae</taxon>
        <taxon>Sordariales</taxon>
        <taxon>Lasiosphaeriaceae</taxon>
        <taxon>Cercophora</taxon>
    </lineage>
</organism>
<dbReference type="InterPro" id="IPR045518">
    <property type="entry name" value="2EXR"/>
</dbReference>
<sequence>MPSRTTTTAASKPTLPPVKTATPPKFTLFSRLPTELRLHIWTLSCHPRVVQVRYSPTSDRCLTPTPPPPILSVCREARDEALFSVYVLTFGTKTHAPRIYFSPALDVLYLPRWGDLGYADTARDFGTFVRDTARWVGSLAIDHVKPEIRRPWETYSKFCLMRNFPGLREVFLVVAGQEEDGFGGDLAMRGEVEFVDPRREDGEIIRLMDSVRESFSSEVGPGCFEGWDCRGGMGGEEQRCLELVPKSSTDTKPMYTNV</sequence>